<accession>F8AFP1</accession>
<dbReference type="SUPFAM" id="SSF82866">
    <property type="entry name" value="Multidrug efflux transporter AcrB transmembrane domain"/>
    <property type="match status" value="2"/>
</dbReference>
<dbReference type="Pfam" id="PF03176">
    <property type="entry name" value="MMPL"/>
    <property type="match status" value="2"/>
</dbReference>
<dbReference type="RefSeq" id="WP_013906070.1">
    <property type="nucleotide sequence ID" value="NC_015680.1"/>
</dbReference>
<dbReference type="eggNOG" id="arCOG02174">
    <property type="taxonomic scope" value="Archaea"/>
</dbReference>
<dbReference type="Proteomes" id="UP000008386">
    <property type="component" value="Chromosome"/>
</dbReference>
<dbReference type="STRING" id="529709.PYCH_13420"/>
<evidence type="ECO:0000313" key="9">
    <source>
        <dbReference type="Proteomes" id="UP000008386"/>
    </source>
</evidence>
<dbReference type="AlphaFoldDB" id="F8AFP1"/>
<dbReference type="EMBL" id="CP002779">
    <property type="protein sequence ID" value="AEH25014.1"/>
    <property type="molecule type" value="Genomic_DNA"/>
</dbReference>
<keyword evidence="4 6" id="KW-1133">Transmembrane helix</keyword>
<feature type="transmembrane region" description="Helical" evidence="6">
    <location>
        <begin position="209"/>
        <end position="228"/>
    </location>
</feature>
<evidence type="ECO:0000256" key="5">
    <source>
        <dbReference type="ARBA" id="ARBA00023136"/>
    </source>
</evidence>
<dbReference type="PANTHER" id="PTHR33406">
    <property type="entry name" value="MEMBRANE PROTEIN MJ1562-RELATED"/>
    <property type="match status" value="1"/>
</dbReference>
<dbReference type="InterPro" id="IPR050545">
    <property type="entry name" value="Mycobact_MmpL"/>
</dbReference>
<dbReference type="PROSITE" id="PS50156">
    <property type="entry name" value="SSD"/>
    <property type="match status" value="2"/>
</dbReference>
<feature type="transmembrane region" description="Helical" evidence="6">
    <location>
        <begin position="635"/>
        <end position="655"/>
    </location>
</feature>
<gene>
    <name evidence="8" type="ordered locus">PYCH_13420</name>
</gene>
<evidence type="ECO:0000256" key="4">
    <source>
        <dbReference type="ARBA" id="ARBA00022989"/>
    </source>
</evidence>
<keyword evidence="2" id="KW-1003">Cell membrane</keyword>
<organism evidence="8 9">
    <name type="scientific">Pyrococcus yayanosii (strain CH1 / JCM 16557)</name>
    <dbReference type="NCBI Taxonomy" id="529709"/>
    <lineage>
        <taxon>Archaea</taxon>
        <taxon>Methanobacteriati</taxon>
        <taxon>Methanobacteriota</taxon>
        <taxon>Thermococci</taxon>
        <taxon>Thermococcales</taxon>
        <taxon>Thermococcaceae</taxon>
        <taxon>Pyrococcus</taxon>
    </lineage>
</organism>
<feature type="transmembrane region" description="Helical" evidence="6">
    <location>
        <begin position="611"/>
        <end position="629"/>
    </location>
</feature>
<evidence type="ECO:0000256" key="2">
    <source>
        <dbReference type="ARBA" id="ARBA00022475"/>
    </source>
</evidence>
<evidence type="ECO:0000256" key="3">
    <source>
        <dbReference type="ARBA" id="ARBA00022692"/>
    </source>
</evidence>
<dbReference type="KEGG" id="pya:PYCH_13420"/>
<feature type="domain" description="SSD" evidence="7">
    <location>
        <begin position="606"/>
        <end position="734"/>
    </location>
</feature>
<keyword evidence="9" id="KW-1185">Reference proteome</keyword>
<keyword evidence="5 6" id="KW-0472">Membrane</keyword>
<sequence>MLRRLARIIVVYRHSLALVTLFLLVLSFYGMSQLQFESDLSKQLPSDLKAVQDYYTLQNEFGSGGSALVLVRIKGTGSDVVDIRDPRVIKAIYDLEQRFMEREYVTDTFSIADICVQVLGRLPRTIEETKFVLDMLPEDARSSLVSRDYSTTLVVVTLNRESNQEALVRVYKEMLEDIKKAGFPEGVEAVLTGDLGITYRILEMLQADMNRTMAVAGVIVVLILIYFYRSPIRMLVPLIPLTFGVIMTLGFMGLLGIPLDLATSTVGAMIIGMGIDYGVHVTNRYYEERAKGRPPEEAAEEAIAETGKALLGAALTTIAGFLALSLSILPSLRRLSLALVMGLGLTAMNAVIVTPAVAILEEEVGKRLGWRSGGLRLGTSERIKRAFEFLGGAIKRAPWGALLVAGLITGLSIYGFTLVTTEVRLEKMIPTTLPEIEALSDIRSEFGGQDEVVILVKADDVRDPTIVRAIYRFEEAIKADSCLNNVFETESIADVVIEKYGYIPNDKEKIAEVLKGSSLVSDDYSMTTIRLKGNFMGVRQEVFNEIMAYFEEELKNADFPPGVSARLAGEAYLNYVLNNLVNDELNRISTVGTLIVVLVVFAIFKRPTVALAMLMPMFLGALWTIGYMGLAGIPFTQTLAGVVSMVVGLGVDYGMHITHRFLEELREGNRAPIITAMGSVGPAILVGALTTAGGFLSLLTAELTAIHDFGKVLAVGIFSSMLSAYLVTPALLQLEFGRKLGGVENED</sequence>
<proteinExistence type="predicted"/>
<reference evidence="8 9" key="1">
    <citation type="journal article" date="2011" name="J. Bacteriol.">
        <title>Complete genome sequence of the obligate piezophilic hyperthermophilic archaeon Pyrococcus yayanosii CH1.</title>
        <authorList>
            <person name="Jun X."/>
            <person name="Lupeng L."/>
            <person name="Minjuan X."/>
            <person name="Oger P."/>
            <person name="Fengping W."/>
            <person name="Jebbar M."/>
            <person name="Xiang X."/>
        </authorList>
    </citation>
    <scope>NUCLEOTIDE SEQUENCE [LARGE SCALE GENOMIC DNA]</scope>
    <source>
        <strain evidence="9">CH1 / JCM 16557</strain>
    </source>
</reference>
<dbReference type="InterPro" id="IPR000731">
    <property type="entry name" value="SSD"/>
</dbReference>
<name>F8AFP1_PYRYC</name>
<evidence type="ECO:0000256" key="6">
    <source>
        <dbReference type="SAM" id="Phobius"/>
    </source>
</evidence>
<dbReference type="NCBIfam" id="TIGR00921">
    <property type="entry name" value="2A067"/>
    <property type="match status" value="1"/>
</dbReference>
<feature type="domain" description="SSD" evidence="7">
    <location>
        <begin position="235"/>
        <end position="360"/>
    </location>
</feature>
<dbReference type="HOGENOM" id="CLU_008861_1_1_2"/>
<evidence type="ECO:0000256" key="1">
    <source>
        <dbReference type="ARBA" id="ARBA00004651"/>
    </source>
</evidence>
<dbReference type="PANTHER" id="PTHR33406:SF13">
    <property type="entry name" value="MEMBRANE PROTEIN YDFJ"/>
    <property type="match status" value="1"/>
</dbReference>
<dbReference type="GeneID" id="10837914"/>
<feature type="transmembrane region" description="Helical" evidence="6">
    <location>
        <begin position="399"/>
        <end position="419"/>
    </location>
</feature>
<feature type="transmembrane region" description="Helical" evidence="6">
    <location>
        <begin position="335"/>
        <end position="360"/>
    </location>
</feature>
<feature type="transmembrane region" description="Helical" evidence="6">
    <location>
        <begin position="235"/>
        <end position="255"/>
    </location>
</feature>
<dbReference type="GO" id="GO:0005886">
    <property type="term" value="C:plasma membrane"/>
    <property type="evidence" value="ECO:0007669"/>
    <property type="project" value="UniProtKB-SubCell"/>
</dbReference>
<dbReference type="OrthoDB" id="42357at2157"/>
<evidence type="ECO:0000313" key="8">
    <source>
        <dbReference type="EMBL" id="AEH25014.1"/>
    </source>
</evidence>
<dbReference type="InterPro" id="IPR004869">
    <property type="entry name" value="MMPL_dom"/>
</dbReference>
<keyword evidence="3 6" id="KW-0812">Transmembrane</keyword>
<comment type="subcellular location">
    <subcellularLocation>
        <location evidence="1">Cell membrane</location>
        <topology evidence="1">Multi-pass membrane protein</topology>
    </subcellularLocation>
</comment>
<dbReference type="Gene3D" id="1.20.1640.10">
    <property type="entry name" value="Multidrug efflux transporter AcrB transmembrane domain"/>
    <property type="match status" value="2"/>
</dbReference>
<feature type="transmembrane region" description="Helical" evidence="6">
    <location>
        <begin position="676"/>
        <end position="700"/>
    </location>
</feature>
<evidence type="ECO:0000259" key="7">
    <source>
        <dbReference type="PROSITE" id="PS50156"/>
    </source>
</evidence>
<feature type="transmembrane region" description="Helical" evidence="6">
    <location>
        <begin position="309"/>
        <end position="329"/>
    </location>
</feature>
<feature type="transmembrane region" description="Helical" evidence="6">
    <location>
        <begin position="712"/>
        <end position="732"/>
    </location>
</feature>
<protein>
    <submittedName>
        <fullName evidence="8">Transport protein</fullName>
    </submittedName>
</protein>
<feature type="transmembrane region" description="Helical" evidence="6">
    <location>
        <begin position="585"/>
        <end position="604"/>
    </location>
</feature>